<dbReference type="InterPro" id="IPR029526">
    <property type="entry name" value="PGBD"/>
</dbReference>
<proteinExistence type="predicted"/>
<dbReference type="PANTHER" id="PTHR46599">
    <property type="entry name" value="PIGGYBAC TRANSPOSABLE ELEMENT-DERIVED PROTEIN 4"/>
    <property type="match status" value="1"/>
</dbReference>
<reference evidence="2" key="1">
    <citation type="submission" date="2015-07" db="EMBL/GenBank/DDBJ databases">
        <title>MeaNS - Measles Nucleotide Surveillance Program.</title>
        <authorList>
            <person name="Tran T."/>
            <person name="Druce J."/>
        </authorList>
    </citation>
    <scope>NUCLEOTIDE SEQUENCE</scope>
    <source>
        <strain evidence="2">UCB-OBI-ISO-001</strain>
        <tissue evidence="2">Gonad</tissue>
    </source>
</reference>
<dbReference type="Pfam" id="PF13843">
    <property type="entry name" value="DDE_Tnp_1_7"/>
    <property type="match status" value="2"/>
</dbReference>
<feature type="domain" description="PiggyBac transposable element-derived protein" evidence="1">
    <location>
        <begin position="183"/>
        <end position="255"/>
    </location>
</feature>
<dbReference type="PANTHER" id="PTHR46599:SF3">
    <property type="entry name" value="PIGGYBAC TRANSPOSABLE ELEMENT-DERIVED PROTEIN 4"/>
    <property type="match status" value="1"/>
</dbReference>
<dbReference type="STRING" id="37653.A0A0L8H8Z4"/>
<dbReference type="OrthoDB" id="6147624at2759"/>
<organism evidence="2">
    <name type="scientific">Octopus bimaculoides</name>
    <name type="common">California two-spotted octopus</name>
    <dbReference type="NCBI Taxonomy" id="37653"/>
    <lineage>
        <taxon>Eukaryota</taxon>
        <taxon>Metazoa</taxon>
        <taxon>Spiralia</taxon>
        <taxon>Lophotrochozoa</taxon>
        <taxon>Mollusca</taxon>
        <taxon>Cephalopoda</taxon>
        <taxon>Coleoidea</taxon>
        <taxon>Octopodiformes</taxon>
        <taxon>Octopoda</taxon>
        <taxon>Incirrata</taxon>
        <taxon>Octopodidae</taxon>
        <taxon>Octopus</taxon>
    </lineage>
</organism>
<sequence length="256" mass="29384">FLTDEVFQYIADETNDYAGNYPPRFRHGPGSDWVPTTGNKVKVLLALLILMRIVKRPTLASYCYQDPATSTPYFPKTMLHDQFLLLLRNLHFNSGENQDDRLHKIRPIVDEVAENFRTNYKIYTGQDRSDLPATTLASTDVALLLNENLFDKGYNIYMDNWFSSPDLFLPLQARRTKACGTVRMHRKENVCMLSTMHSASMKDTRKQDADGNAIMKPSVVVSYSDGMGGVDRSDQLAMTHKSLRKFVKWYKKCFCL</sequence>
<dbReference type="EMBL" id="KQ418855">
    <property type="protein sequence ID" value="KOF85569.1"/>
    <property type="molecule type" value="Genomic_DNA"/>
</dbReference>
<gene>
    <name evidence="2" type="ORF">OCBIM_22020108mg</name>
</gene>
<feature type="domain" description="PiggyBac transposable element-derived protein" evidence="1">
    <location>
        <begin position="1"/>
        <end position="121"/>
    </location>
</feature>
<dbReference type="AlphaFoldDB" id="A0A0L8H8Z4"/>
<protein>
    <recommendedName>
        <fullName evidence="1">PiggyBac transposable element-derived protein domain-containing protein</fullName>
    </recommendedName>
</protein>
<feature type="non-terminal residue" evidence="2">
    <location>
        <position position="1"/>
    </location>
</feature>
<accession>A0A0L8H8Z4</accession>
<evidence type="ECO:0000313" key="2">
    <source>
        <dbReference type="EMBL" id="KOF85569.1"/>
    </source>
</evidence>
<evidence type="ECO:0000259" key="1">
    <source>
        <dbReference type="Pfam" id="PF13843"/>
    </source>
</evidence>
<name>A0A0L8H8Z4_OCTBM</name>